<dbReference type="InterPro" id="IPR036188">
    <property type="entry name" value="FAD/NAD-bd_sf"/>
</dbReference>
<dbReference type="AlphaFoldDB" id="A0A919U0E2"/>
<comment type="caution">
    <text evidence="2">The sequence shown here is derived from an EMBL/GenBank/DDBJ whole genome shotgun (WGS) entry which is preliminary data.</text>
</comment>
<evidence type="ECO:0000313" key="2">
    <source>
        <dbReference type="EMBL" id="GIG22760.1"/>
    </source>
</evidence>
<protein>
    <submittedName>
        <fullName evidence="2">Oxidoreductase</fullName>
    </submittedName>
</protein>
<reference evidence="2" key="1">
    <citation type="submission" date="2021-01" db="EMBL/GenBank/DDBJ databases">
        <title>Whole genome shotgun sequence of Cellulomonas chitinilytica NBRC 110799.</title>
        <authorList>
            <person name="Komaki H."/>
            <person name="Tamura T."/>
        </authorList>
    </citation>
    <scope>NUCLEOTIDE SEQUENCE</scope>
    <source>
        <strain evidence="2">NBRC 110799</strain>
    </source>
</reference>
<accession>A0A919U0E2</accession>
<dbReference type="PANTHER" id="PTHR42685">
    <property type="entry name" value="GERANYLGERANYL DIPHOSPHATE REDUCTASE"/>
    <property type="match status" value="1"/>
</dbReference>
<dbReference type="InterPro" id="IPR002938">
    <property type="entry name" value="FAD-bd"/>
</dbReference>
<proteinExistence type="predicted"/>
<evidence type="ECO:0000313" key="3">
    <source>
        <dbReference type="Proteomes" id="UP000632740"/>
    </source>
</evidence>
<dbReference type="RefSeq" id="WP_203757777.1">
    <property type="nucleotide sequence ID" value="NZ_BONK01000013.1"/>
</dbReference>
<dbReference type="SUPFAM" id="SSF51905">
    <property type="entry name" value="FAD/NAD(P)-binding domain"/>
    <property type="match status" value="1"/>
</dbReference>
<evidence type="ECO:0000259" key="1">
    <source>
        <dbReference type="Pfam" id="PF01494"/>
    </source>
</evidence>
<dbReference type="PANTHER" id="PTHR42685:SF19">
    <property type="entry name" value="POSSIBLE OXIDOREDUCTASE"/>
    <property type="match status" value="1"/>
</dbReference>
<dbReference type="EMBL" id="BONK01000013">
    <property type="protein sequence ID" value="GIG22760.1"/>
    <property type="molecule type" value="Genomic_DNA"/>
</dbReference>
<name>A0A919U0E2_9CELL</name>
<dbReference type="Pfam" id="PF01494">
    <property type="entry name" value="FAD_binding_3"/>
    <property type="match status" value="1"/>
</dbReference>
<keyword evidence="3" id="KW-1185">Reference proteome</keyword>
<dbReference type="InterPro" id="IPR050407">
    <property type="entry name" value="Geranylgeranyl_reductase"/>
</dbReference>
<organism evidence="2 3">
    <name type="scientific">Cellulomonas chitinilytica</name>
    <dbReference type="NCBI Taxonomy" id="398759"/>
    <lineage>
        <taxon>Bacteria</taxon>
        <taxon>Bacillati</taxon>
        <taxon>Actinomycetota</taxon>
        <taxon>Actinomycetes</taxon>
        <taxon>Micrococcales</taxon>
        <taxon>Cellulomonadaceae</taxon>
        <taxon>Cellulomonas</taxon>
    </lineage>
</organism>
<sequence>MRTDADVLVVGGGPVGLAAAIEARLAGLSVVVVEPRATPVDKACGEGLMPGAVAALARLGVHPEGHVLTGIRYVSGDRVADHLFATGPGLGVRRTTLHAALAARADELGATVVAGRAEVVHQDRDGATAAGVRGRWLLACDGLHSVVRRQAGLDAPNSQARARRRYGVRRHFRVQPWSDLVEVHWGRTTEAYVTPVSDDVVGIALLGPPRTDVDRTLDAMPALREHLAGAPVLGPTRGAGPLRQRTTARTAGRIRLVGDASGYVDALTGEGLRVGLAQAHAAVVTLGADVARSNAAYERAWTAATRDYRLITAGLVSAAGSPVRGGIVPLAAALPALYGAIVERLAR</sequence>
<feature type="domain" description="FAD-binding" evidence="1">
    <location>
        <begin position="4"/>
        <end position="288"/>
    </location>
</feature>
<dbReference type="Proteomes" id="UP000632740">
    <property type="component" value="Unassembled WGS sequence"/>
</dbReference>
<gene>
    <name evidence="2" type="ORF">Cch01nite_34840</name>
</gene>
<dbReference type="GO" id="GO:0071949">
    <property type="term" value="F:FAD binding"/>
    <property type="evidence" value="ECO:0007669"/>
    <property type="project" value="InterPro"/>
</dbReference>
<dbReference type="Gene3D" id="3.50.50.60">
    <property type="entry name" value="FAD/NAD(P)-binding domain"/>
    <property type="match status" value="1"/>
</dbReference>
<dbReference type="PRINTS" id="PR00420">
    <property type="entry name" value="RNGMNOXGNASE"/>
</dbReference>